<accession>M7ZQ03</accession>
<sequence length="179" mass="19051">MPMGKCGSASHGGGRVESAQGILVTWSRGGVVATRRRRKQRRLSGTVGVTKQVREGDLGMVTRAETGVTGSRSHLAARRFGSSGLRRCGGHDSSTTRQGSLKRQVTTSARPWKKRHRKAGQSDDTNQPGGETGAQPGRRRLVHAAAGGRDPAVLWRRRLEAVGTARGRADPGRLGNRGG</sequence>
<feature type="region of interest" description="Disordered" evidence="1">
    <location>
        <begin position="66"/>
        <end position="139"/>
    </location>
</feature>
<reference evidence="2" key="1">
    <citation type="journal article" date="2013" name="Nature">
        <title>Draft genome of the wheat A-genome progenitor Triticum urartu.</title>
        <authorList>
            <person name="Ling H.Q."/>
            <person name="Zhao S."/>
            <person name="Liu D."/>
            <person name="Wang J."/>
            <person name="Sun H."/>
            <person name="Zhang C."/>
            <person name="Fan H."/>
            <person name="Li D."/>
            <person name="Dong L."/>
            <person name="Tao Y."/>
            <person name="Gao C."/>
            <person name="Wu H."/>
            <person name="Li Y."/>
            <person name="Cui Y."/>
            <person name="Guo X."/>
            <person name="Zheng S."/>
            <person name="Wang B."/>
            <person name="Yu K."/>
            <person name="Liang Q."/>
            <person name="Yang W."/>
            <person name="Lou X."/>
            <person name="Chen J."/>
            <person name="Feng M."/>
            <person name="Jian J."/>
            <person name="Zhang X."/>
            <person name="Luo G."/>
            <person name="Jiang Y."/>
            <person name="Liu J."/>
            <person name="Wang Z."/>
            <person name="Sha Y."/>
            <person name="Zhang B."/>
            <person name="Wu H."/>
            <person name="Tang D."/>
            <person name="Shen Q."/>
            <person name="Xue P."/>
            <person name="Zou S."/>
            <person name="Wang X."/>
            <person name="Liu X."/>
            <person name="Wang F."/>
            <person name="Yang Y."/>
            <person name="An X."/>
            <person name="Dong Z."/>
            <person name="Zhang K."/>
            <person name="Zhang X."/>
            <person name="Luo M.C."/>
            <person name="Dvorak J."/>
            <person name="Tong Y."/>
            <person name="Wang J."/>
            <person name="Yang H."/>
            <person name="Li Z."/>
            <person name="Wang D."/>
            <person name="Zhang A."/>
            <person name="Wang J."/>
        </authorList>
    </citation>
    <scope>NUCLEOTIDE SEQUENCE</scope>
</reference>
<gene>
    <name evidence="2" type="ORF">TRIUR3_28901</name>
</gene>
<feature type="compositionally biased region" description="Polar residues" evidence="1">
    <location>
        <begin position="92"/>
        <end position="109"/>
    </location>
</feature>
<evidence type="ECO:0000256" key="1">
    <source>
        <dbReference type="SAM" id="MobiDB-lite"/>
    </source>
</evidence>
<dbReference type="AlphaFoldDB" id="M7ZQ03"/>
<proteinExistence type="predicted"/>
<name>M7ZQ03_TRIUA</name>
<dbReference type="EMBL" id="KD086035">
    <property type="protein sequence ID" value="EMS62182.1"/>
    <property type="molecule type" value="Genomic_DNA"/>
</dbReference>
<protein>
    <submittedName>
        <fullName evidence="2">Uncharacterized protein</fullName>
    </submittedName>
</protein>
<organism evidence="2">
    <name type="scientific">Triticum urartu</name>
    <name type="common">Red wild einkorn</name>
    <name type="synonym">Crithodium urartu</name>
    <dbReference type="NCBI Taxonomy" id="4572"/>
    <lineage>
        <taxon>Eukaryota</taxon>
        <taxon>Viridiplantae</taxon>
        <taxon>Streptophyta</taxon>
        <taxon>Embryophyta</taxon>
        <taxon>Tracheophyta</taxon>
        <taxon>Spermatophyta</taxon>
        <taxon>Magnoliopsida</taxon>
        <taxon>Liliopsida</taxon>
        <taxon>Poales</taxon>
        <taxon>Poaceae</taxon>
        <taxon>BOP clade</taxon>
        <taxon>Pooideae</taxon>
        <taxon>Triticodae</taxon>
        <taxon>Triticeae</taxon>
        <taxon>Triticinae</taxon>
        <taxon>Triticum</taxon>
    </lineage>
</organism>
<evidence type="ECO:0000313" key="2">
    <source>
        <dbReference type="EMBL" id="EMS62182.1"/>
    </source>
</evidence>